<comment type="pathway">
    <text evidence="2">Protein modification; protein glycosylation.</text>
</comment>
<dbReference type="GO" id="GO:0005789">
    <property type="term" value="C:endoplasmic reticulum membrane"/>
    <property type="evidence" value="ECO:0007669"/>
    <property type="project" value="UniProtKB-SubCell"/>
</dbReference>
<dbReference type="InterPro" id="IPR029044">
    <property type="entry name" value="Nucleotide-diphossugar_trans"/>
</dbReference>
<evidence type="ECO:0000256" key="9">
    <source>
        <dbReference type="ARBA" id="ARBA00022968"/>
    </source>
</evidence>
<accession>A0A4S2N2T4</accession>
<keyword evidence="11 14" id="KW-0472">Membrane</keyword>
<comment type="similarity">
    <text evidence="3">Belongs to the glycosyltransferase 2 family.</text>
</comment>
<keyword evidence="7 14" id="KW-0812">Transmembrane</keyword>
<evidence type="ECO:0000256" key="14">
    <source>
        <dbReference type="SAM" id="Phobius"/>
    </source>
</evidence>
<feature type="compositionally biased region" description="Basic and acidic residues" evidence="13">
    <location>
        <begin position="367"/>
        <end position="392"/>
    </location>
</feature>
<dbReference type="GO" id="GO:0006487">
    <property type="term" value="P:protein N-linked glycosylation"/>
    <property type="evidence" value="ECO:0007669"/>
    <property type="project" value="TreeGrafter"/>
</dbReference>
<dbReference type="Pfam" id="PF00535">
    <property type="entry name" value="Glycos_transf_2"/>
    <property type="match status" value="1"/>
</dbReference>
<keyword evidence="8" id="KW-0256">Endoplasmic reticulum</keyword>
<gene>
    <name evidence="16" type="ORF">EX30DRAFT_394655</name>
</gene>
<proteinExistence type="inferred from homology"/>
<dbReference type="Gene3D" id="3.90.550.10">
    <property type="entry name" value="Spore Coat Polysaccharide Biosynthesis Protein SpsA, Chain A"/>
    <property type="match status" value="1"/>
</dbReference>
<evidence type="ECO:0000256" key="4">
    <source>
        <dbReference type="ARBA" id="ARBA00012583"/>
    </source>
</evidence>
<organism evidence="16 17">
    <name type="scientific">Ascodesmis nigricans</name>
    <dbReference type="NCBI Taxonomy" id="341454"/>
    <lineage>
        <taxon>Eukaryota</taxon>
        <taxon>Fungi</taxon>
        <taxon>Dikarya</taxon>
        <taxon>Ascomycota</taxon>
        <taxon>Pezizomycotina</taxon>
        <taxon>Pezizomycetes</taxon>
        <taxon>Pezizales</taxon>
        <taxon>Ascodesmidaceae</taxon>
        <taxon>Ascodesmis</taxon>
    </lineage>
</organism>
<evidence type="ECO:0000256" key="5">
    <source>
        <dbReference type="ARBA" id="ARBA00022676"/>
    </source>
</evidence>
<keyword evidence="6" id="KW-0808">Transferase</keyword>
<dbReference type="AlphaFoldDB" id="A0A4S2N2T4"/>
<dbReference type="OrthoDB" id="3784at2759"/>
<dbReference type="PANTHER" id="PTHR10859">
    <property type="entry name" value="GLYCOSYL TRANSFERASE"/>
    <property type="match status" value="1"/>
</dbReference>
<sequence>MGSVHGAWGFIRDPLSILSVISSAPPSLLFSALLAIAVGGFISLYLFLNLLAHHPRPPHNSEKTYLSIDSDGNPTPPAPLPDAFNPSSTPILDISVIVPAYNESARLPGMLAEAITFLASHYPNSWELLIVDDGSSDSTISTALEWAGKRLSLGELQPDRIRAIPLVKNRGKGGAVTHGMRHIRGRYAVFADADGATKFSDLKTLMEKIQEIEVDGHGIAIGSRAHMVNTDAVVQRSFIRNFLMHSFHTLLRTVGVRDIGDTQCGFKLFSRAAAEAVFSDLRTEGWIFDIEILLLARYKGIPVVEVPVSWHEVEGTKMNLVKDSVRMAWDLGMVRVSYAVGVYTIGEGGPGRGRRKSCEGGVVVGEKQNHEAQDGDNQDEVRNREQLNGRAK</sequence>
<evidence type="ECO:0000256" key="11">
    <source>
        <dbReference type="ARBA" id="ARBA00023136"/>
    </source>
</evidence>
<feature type="transmembrane region" description="Helical" evidence="14">
    <location>
        <begin position="28"/>
        <end position="48"/>
    </location>
</feature>
<dbReference type="EC" id="2.4.1.117" evidence="4"/>
<reference evidence="16 17" key="1">
    <citation type="submission" date="2019-04" db="EMBL/GenBank/DDBJ databases">
        <title>Comparative genomics and transcriptomics to analyze fruiting body development in filamentous ascomycetes.</title>
        <authorList>
            <consortium name="DOE Joint Genome Institute"/>
            <person name="Lutkenhaus R."/>
            <person name="Traeger S."/>
            <person name="Breuer J."/>
            <person name="Kuo A."/>
            <person name="Lipzen A."/>
            <person name="Pangilinan J."/>
            <person name="Dilworth D."/>
            <person name="Sandor L."/>
            <person name="Poggeler S."/>
            <person name="Barry K."/>
            <person name="Grigoriev I.V."/>
            <person name="Nowrousian M."/>
        </authorList>
    </citation>
    <scope>NUCLEOTIDE SEQUENCE [LARGE SCALE GENOMIC DNA]</scope>
    <source>
        <strain evidence="16 17">CBS 389.68</strain>
    </source>
</reference>
<evidence type="ECO:0000256" key="8">
    <source>
        <dbReference type="ARBA" id="ARBA00022824"/>
    </source>
</evidence>
<dbReference type="STRING" id="341454.A0A4S2N2T4"/>
<evidence type="ECO:0000256" key="2">
    <source>
        <dbReference type="ARBA" id="ARBA00004922"/>
    </source>
</evidence>
<dbReference type="EMBL" id="ML220114">
    <property type="protein sequence ID" value="TGZ83441.1"/>
    <property type="molecule type" value="Genomic_DNA"/>
</dbReference>
<dbReference type="SUPFAM" id="SSF53448">
    <property type="entry name" value="Nucleotide-diphospho-sugar transferases"/>
    <property type="match status" value="1"/>
</dbReference>
<evidence type="ECO:0000313" key="17">
    <source>
        <dbReference type="Proteomes" id="UP000298138"/>
    </source>
</evidence>
<dbReference type="FunCoup" id="A0A4S2N2T4">
    <property type="interactions" value="651"/>
</dbReference>
<evidence type="ECO:0000256" key="7">
    <source>
        <dbReference type="ARBA" id="ARBA00022692"/>
    </source>
</evidence>
<name>A0A4S2N2T4_9PEZI</name>
<dbReference type="InterPro" id="IPR001173">
    <property type="entry name" value="Glyco_trans_2-like"/>
</dbReference>
<dbReference type="InterPro" id="IPR035518">
    <property type="entry name" value="DPG_synthase"/>
</dbReference>
<dbReference type="Proteomes" id="UP000298138">
    <property type="component" value="Unassembled WGS sequence"/>
</dbReference>
<evidence type="ECO:0000259" key="15">
    <source>
        <dbReference type="Pfam" id="PF00535"/>
    </source>
</evidence>
<protein>
    <recommendedName>
        <fullName evidence="4">dolichyl-phosphate beta-glucosyltransferase</fullName>
        <ecNumber evidence="4">2.4.1.117</ecNumber>
    </recommendedName>
</protein>
<evidence type="ECO:0000256" key="3">
    <source>
        <dbReference type="ARBA" id="ARBA00006739"/>
    </source>
</evidence>
<evidence type="ECO:0000256" key="12">
    <source>
        <dbReference type="ARBA" id="ARBA00045097"/>
    </source>
</evidence>
<dbReference type="InParanoid" id="A0A4S2N2T4"/>
<feature type="domain" description="Glycosyltransferase 2-like" evidence="15">
    <location>
        <begin position="95"/>
        <end position="278"/>
    </location>
</feature>
<dbReference type="CDD" id="cd04188">
    <property type="entry name" value="DPG_synthase"/>
    <property type="match status" value="1"/>
</dbReference>
<comment type="catalytic activity">
    <reaction evidence="12">
        <text>a di-trans,poly-cis-dolichyl phosphate + UDP-alpha-D-glucose = a di-trans,poly-cis-dolichyl beta-D-glucosyl phosphate + UDP</text>
        <dbReference type="Rhea" id="RHEA:15401"/>
        <dbReference type="Rhea" id="RHEA-COMP:19498"/>
        <dbReference type="Rhea" id="RHEA-COMP:19502"/>
        <dbReference type="ChEBI" id="CHEBI:57525"/>
        <dbReference type="ChEBI" id="CHEBI:57683"/>
        <dbReference type="ChEBI" id="CHEBI:58223"/>
        <dbReference type="ChEBI" id="CHEBI:58885"/>
        <dbReference type="EC" id="2.4.1.117"/>
    </reaction>
    <physiologicalReaction direction="left-to-right" evidence="12">
        <dbReference type="Rhea" id="RHEA:15402"/>
    </physiologicalReaction>
</comment>
<evidence type="ECO:0000256" key="1">
    <source>
        <dbReference type="ARBA" id="ARBA00004389"/>
    </source>
</evidence>
<evidence type="ECO:0000256" key="6">
    <source>
        <dbReference type="ARBA" id="ARBA00022679"/>
    </source>
</evidence>
<keyword evidence="9" id="KW-0735">Signal-anchor</keyword>
<keyword evidence="5" id="KW-0328">Glycosyltransferase</keyword>
<keyword evidence="17" id="KW-1185">Reference proteome</keyword>
<evidence type="ECO:0000256" key="10">
    <source>
        <dbReference type="ARBA" id="ARBA00022989"/>
    </source>
</evidence>
<dbReference type="PANTHER" id="PTHR10859:SF91">
    <property type="entry name" value="DOLICHYL-PHOSPHATE BETA-GLUCOSYLTRANSFERASE"/>
    <property type="match status" value="1"/>
</dbReference>
<evidence type="ECO:0000256" key="13">
    <source>
        <dbReference type="SAM" id="MobiDB-lite"/>
    </source>
</evidence>
<dbReference type="GO" id="GO:0004581">
    <property type="term" value="F:dolichyl-phosphate beta-glucosyltransferase activity"/>
    <property type="evidence" value="ECO:0007669"/>
    <property type="project" value="UniProtKB-EC"/>
</dbReference>
<feature type="region of interest" description="Disordered" evidence="13">
    <location>
        <begin position="366"/>
        <end position="392"/>
    </location>
</feature>
<comment type="subcellular location">
    <subcellularLocation>
        <location evidence="1">Endoplasmic reticulum membrane</location>
        <topology evidence="1">Single-pass membrane protein</topology>
    </subcellularLocation>
</comment>
<keyword evidence="10 14" id="KW-1133">Transmembrane helix</keyword>
<evidence type="ECO:0000313" key="16">
    <source>
        <dbReference type="EMBL" id="TGZ83441.1"/>
    </source>
</evidence>